<organism evidence="1 2">
    <name type="scientific">Rugosimonospora africana</name>
    <dbReference type="NCBI Taxonomy" id="556532"/>
    <lineage>
        <taxon>Bacteria</taxon>
        <taxon>Bacillati</taxon>
        <taxon>Actinomycetota</taxon>
        <taxon>Actinomycetes</taxon>
        <taxon>Micromonosporales</taxon>
        <taxon>Micromonosporaceae</taxon>
        <taxon>Rugosimonospora</taxon>
    </lineage>
</organism>
<dbReference type="AlphaFoldDB" id="A0A8J3VWI2"/>
<dbReference type="Proteomes" id="UP000642748">
    <property type="component" value="Unassembled WGS sequence"/>
</dbReference>
<keyword evidence="2" id="KW-1185">Reference proteome</keyword>
<evidence type="ECO:0000313" key="1">
    <source>
        <dbReference type="EMBL" id="GIH21340.1"/>
    </source>
</evidence>
<dbReference type="EMBL" id="BONZ01000125">
    <property type="protein sequence ID" value="GIH21340.1"/>
    <property type="molecule type" value="Genomic_DNA"/>
</dbReference>
<accession>A0A8J3VWI2</accession>
<evidence type="ECO:0000313" key="2">
    <source>
        <dbReference type="Proteomes" id="UP000642748"/>
    </source>
</evidence>
<reference evidence="1" key="1">
    <citation type="submission" date="2021-01" db="EMBL/GenBank/DDBJ databases">
        <title>Whole genome shotgun sequence of Rugosimonospora africana NBRC 104875.</title>
        <authorList>
            <person name="Komaki H."/>
            <person name="Tamura T."/>
        </authorList>
    </citation>
    <scope>NUCLEOTIDE SEQUENCE</scope>
    <source>
        <strain evidence="1">NBRC 104875</strain>
    </source>
</reference>
<protein>
    <submittedName>
        <fullName evidence="1">Uncharacterized protein</fullName>
    </submittedName>
</protein>
<proteinExistence type="predicted"/>
<gene>
    <name evidence="1" type="ORF">Raf01_95120</name>
</gene>
<name>A0A8J3VWI2_9ACTN</name>
<comment type="caution">
    <text evidence="1">The sequence shown here is derived from an EMBL/GenBank/DDBJ whole genome shotgun (WGS) entry which is preliminary data.</text>
</comment>
<sequence>MRARRSGGLEITGLTENEAPLVWAKVGDHSANLRWRLGDGDFEIHTTYIGAGLAPVVAAALNLQRGSTESWCALEGEPSGTLILLSQSPVGPAPQDRRLFVQVIDFSRLRTWSNSRVRWSGWVPTAEFVAAVEGMTAAVLREHGEAGYLKWWGGVAFPTEMHRQLRNLLNLDARRFSSTDEGI</sequence>